<dbReference type="AlphaFoldDB" id="A0A4Y2X1P9"/>
<reference evidence="2 3" key="1">
    <citation type="journal article" date="2019" name="Sci. Rep.">
        <title>Orb-weaving spider Araneus ventricosus genome elucidates the spidroin gene catalogue.</title>
        <authorList>
            <person name="Kono N."/>
            <person name="Nakamura H."/>
            <person name="Ohtoshi R."/>
            <person name="Moran D.A.P."/>
            <person name="Shinohara A."/>
            <person name="Yoshida Y."/>
            <person name="Fujiwara M."/>
            <person name="Mori M."/>
            <person name="Tomita M."/>
            <person name="Arakawa K."/>
        </authorList>
    </citation>
    <scope>NUCLEOTIDE SEQUENCE [LARGE SCALE GENOMIC DNA]</scope>
</reference>
<name>A0A4Y2X1P9_ARAVE</name>
<feature type="region of interest" description="Disordered" evidence="1">
    <location>
        <begin position="63"/>
        <end position="110"/>
    </location>
</feature>
<keyword evidence="3" id="KW-1185">Reference proteome</keyword>
<evidence type="ECO:0000256" key="1">
    <source>
        <dbReference type="SAM" id="MobiDB-lite"/>
    </source>
</evidence>
<accession>A0A4Y2X1P9</accession>
<gene>
    <name evidence="2" type="ORF">AVEN_31183_1</name>
</gene>
<dbReference type="Proteomes" id="UP000499080">
    <property type="component" value="Unassembled WGS sequence"/>
</dbReference>
<feature type="compositionally biased region" description="Basic and acidic residues" evidence="1">
    <location>
        <begin position="63"/>
        <end position="81"/>
    </location>
</feature>
<feature type="compositionally biased region" description="Basic and acidic residues" evidence="1">
    <location>
        <begin position="91"/>
        <end position="100"/>
    </location>
</feature>
<sequence>MPKRKRGVAGDAAFRQQAIMKRERRVAATDAERIRRFSTMAKVARTEEREEQNKSLLIVMAERDQKRRAEETEEQLNRKLSDMAQHSQGRRAKESRRTKEWPISQTRRVT</sequence>
<proteinExistence type="predicted"/>
<comment type="caution">
    <text evidence="2">The sequence shown here is derived from an EMBL/GenBank/DDBJ whole genome shotgun (WGS) entry which is preliminary data.</text>
</comment>
<evidence type="ECO:0000313" key="3">
    <source>
        <dbReference type="Proteomes" id="UP000499080"/>
    </source>
</evidence>
<protein>
    <submittedName>
        <fullName evidence="2">Uncharacterized protein</fullName>
    </submittedName>
</protein>
<dbReference type="EMBL" id="BGPR01070105">
    <property type="protein sequence ID" value="GBO43605.1"/>
    <property type="molecule type" value="Genomic_DNA"/>
</dbReference>
<evidence type="ECO:0000313" key="2">
    <source>
        <dbReference type="EMBL" id="GBO43605.1"/>
    </source>
</evidence>
<organism evidence="2 3">
    <name type="scientific">Araneus ventricosus</name>
    <name type="common">Orbweaver spider</name>
    <name type="synonym">Epeira ventricosa</name>
    <dbReference type="NCBI Taxonomy" id="182803"/>
    <lineage>
        <taxon>Eukaryota</taxon>
        <taxon>Metazoa</taxon>
        <taxon>Ecdysozoa</taxon>
        <taxon>Arthropoda</taxon>
        <taxon>Chelicerata</taxon>
        <taxon>Arachnida</taxon>
        <taxon>Araneae</taxon>
        <taxon>Araneomorphae</taxon>
        <taxon>Entelegynae</taxon>
        <taxon>Araneoidea</taxon>
        <taxon>Araneidae</taxon>
        <taxon>Araneus</taxon>
    </lineage>
</organism>